<keyword evidence="8 10" id="KW-0414">Isoprene biosynthesis</keyword>
<evidence type="ECO:0000259" key="12">
    <source>
        <dbReference type="Pfam" id="PF08544"/>
    </source>
</evidence>
<evidence type="ECO:0000256" key="7">
    <source>
        <dbReference type="ARBA" id="ARBA00022840"/>
    </source>
</evidence>
<evidence type="ECO:0000256" key="3">
    <source>
        <dbReference type="ARBA" id="ARBA00017473"/>
    </source>
</evidence>
<evidence type="ECO:0000256" key="5">
    <source>
        <dbReference type="ARBA" id="ARBA00022741"/>
    </source>
</evidence>
<dbReference type="InterPro" id="IPR036554">
    <property type="entry name" value="GHMP_kinase_C_sf"/>
</dbReference>
<dbReference type="GO" id="GO:0019288">
    <property type="term" value="P:isopentenyl diphosphate biosynthetic process, methylerythritol 4-phosphate pathway"/>
    <property type="evidence" value="ECO:0007669"/>
    <property type="project" value="UniProtKB-UniRule"/>
</dbReference>
<keyword evidence="7 10" id="KW-0067">ATP-binding</keyword>
<dbReference type="GO" id="GO:0050515">
    <property type="term" value="F:4-(cytidine 5'-diphospho)-2-C-methyl-D-erythritol kinase activity"/>
    <property type="evidence" value="ECO:0007669"/>
    <property type="project" value="UniProtKB-UniRule"/>
</dbReference>
<gene>
    <name evidence="10" type="primary">ispE</name>
    <name evidence="13" type="ORF">SAMN05216227_100186</name>
</gene>
<evidence type="ECO:0000313" key="14">
    <source>
        <dbReference type="Proteomes" id="UP000183002"/>
    </source>
</evidence>
<name>A0A1H8ACN7_9RHOB</name>
<dbReference type="HAMAP" id="MF_00061">
    <property type="entry name" value="IspE"/>
    <property type="match status" value="1"/>
</dbReference>
<dbReference type="InterPro" id="IPR020568">
    <property type="entry name" value="Ribosomal_Su5_D2-typ_SF"/>
</dbReference>
<sequence>MPKARGRWRMWRQITRMINEFGYAKVNLTLHVTGQRPDGYHLLDSLVVFAGIGDRLYAARSGVSSLTVEGPFGADIPTDMGNLVLRAAALFSPHQGVAFTLQKNLPPASGIGGGSADAAAAIRAILRMLADENDATATDDIFAGLDRDAVLRLGADVPVCLYSRPARMQGIGDNVAQVACPEFWITLVNPRVAVPTPQVFAGLASKTNAPMPDLPVWPDAAALADWLHSQRNDLEAPALHIAPVIADVLRALRAQPGTLIARMSGSGATCFALAADEATAKATATAIQAAHPGWWAAAGRVFPS</sequence>
<dbReference type="PANTHER" id="PTHR43527">
    <property type="entry name" value="4-DIPHOSPHOCYTIDYL-2-C-METHYL-D-ERYTHRITOL KINASE, CHLOROPLASTIC"/>
    <property type="match status" value="1"/>
</dbReference>
<dbReference type="STRING" id="1077947.SAMN05216227_100186"/>
<comment type="function">
    <text evidence="10">Catalyzes the phosphorylation of the position 2 hydroxy group of 4-diphosphocytidyl-2C-methyl-D-erythritol.</text>
</comment>
<organism evidence="13 14">
    <name type="scientific">Pseudorhodobacter antarcticus</name>
    <dbReference type="NCBI Taxonomy" id="1077947"/>
    <lineage>
        <taxon>Bacteria</taxon>
        <taxon>Pseudomonadati</taxon>
        <taxon>Pseudomonadota</taxon>
        <taxon>Alphaproteobacteria</taxon>
        <taxon>Rhodobacterales</taxon>
        <taxon>Paracoccaceae</taxon>
        <taxon>Pseudorhodobacter</taxon>
    </lineage>
</organism>
<dbReference type="Gene3D" id="3.30.70.890">
    <property type="entry name" value="GHMP kinase, C-terminal domain"/>
    <property type="match status" value="1"/>
</dbReference>
<dbReference type="UniPathway" id="UPA00056">
    <property type="reaction ID" value="UER00094"/>
</dbReference>
<comment type="similarity">
    <text evidence="1 10">Belongs to the GHMP kinase family. IspE subfamily.</text>
</comment>
<dbReference type="AlphaFoldDB" id="A0A1H8ACN7"/>
<dbReference type="GO" id="GO:0016114">
    <property type="term" value="P:terpenoid biosynthetic process"/>
    <property type="evidence" value="ECO:0007669"/>
    <property type="project" value="InterPro"/>
</dbReference>
<evidence type="ECO:0000256" key="1">
    <source>
        <dbReference type="ARBA" id="ARBA00009684"/>
    </source>
</evidence>
<feature type="binding site" evidence="10">
    <location>
        <begin position="106"/>
        <end position="116"/>
    </location>
    <ligand>
        <name>ATP</name>
        <dbReference type="ChEBI" id="CHEBI:30616"/>
    </ligand>
</feature>
<feature type="active site" evidence="10">
    <location>
        <position position="156"/>
    </location>
</feature>
<keyword evidence="4 10" id="KW-0808">Transferase</keyword>
<dbReference type="InterPro" id="IPR006204">
    <property type="entry name" value="GHMP_kinase_N_dom"/>
</dbReference>
<dbReference type="InterPro" id="IPR013750">
    <property type="entry name" value="GHMP_kinase_C_dom"/>
</dbReference>
<evidence type="ECO:0000313" key="13">
    <source>
        <dbReference type="EMBL" id="SEM68490.1"/>
    </source>
</evidence>
<comment type="catalytic activity">
    <reaction evidence="10">
        <text>4-CDP-2-C-methyl-D-erythritol + ATP = 4-CDP-2-C-methyl-D-erythritol 2-phosphate + ADP + H(+)</text>
        <dbReference type="Rhea" id="RHEA:18437"/>
        <dbReference type="ChEBI" id="CHEBI:15378"/>
        <dbReference type="ChEBI" id="CHEBI:30616"/>
        <dbReference type="ChEBI" id="CHEBI:57823"/>
        <dbReference type="ChEBI" id="CHEBI:57919"/>
        <dbReference type="ChEBI" id="CHEBI:456216"/>
        <dbReference type="EC" id="2.7.1.148"/>
    </reaction>
</comment>
<comment type="pathway">
    <text evidence="10">Isoprenoid biosynthesis; isopentenyl diphosphate biosynthesis via DXP pathway; isopentenyl diphosphate from 1-deoxy-D-xylulose 5-phosphate: step 3/6.</text>
</comment>
<dbReference type="PIRSF" id="PIRSF010376">
    <property type="entry name" value="IspE"/>
    <property type="match status" value="1"/>
</dbReference>
<keyword evidence="6 10" id="KW-0418">Kinase</keyword>
<evidence type="ECO:0000256" key="4">
    <source>
        <dbReference type="ARBA" id="ARBA00022679"/>
    </source>
</evidence>
<evidence type="ECO:0000256" key="8">
    <source>
        <dbReference type="ARBA" id="ARBA00023229"/>
    </source>
</evidence>
<dbReference type="NCBIfam" id="NF011202">
    <property type="entry name" value="PRK14608.1"/>
    <property type="match status" value="1"/>
</dbReference>
<dbReference type="SUPFAM" id="SSF55060">
    <property type="entry name" value="GHMP Kinase, C-terminal domain"/>
    <property type="match status" value="1"/>
</dbReference>
<keyword evidence="5 10" id="KW-0547">Nucleotide-binding</keyword>
<evidence type="ECO:0000259" key="11">
    <source>
        <dbReference type="Pfam" id="PF00288"/>
    </source>
</evidence>
<evidence type="ECO:0000256" key="2">
    <source>
        <dbReference type="ARBA" id="ARBA00012052"/>
    </source>
</evidence>
<reference evidence="13 14" key="1">
    <citation type="submission" date="2016-10" db="EMBL/GenBank/DDBJ databases">
        <authorList>
            <person name="de Groot N.N."/>
        </authorList>
    </citation>
    <scope>NUCLEOTIDE SEQUENCE [LARGE SCALE GENOMIC DNA]</scope>
    <source>
        <strain evidence="13 14">CGMCC 1.10836</strain>
    </source>
</reference>
<feature type="active site" evidence="10">
    <location>
        <position position="25"/>
    </location>
</feature>
<dbReference type="Pfam" id="PF08544">
    <property type="entry name" value="GHMP_kinases_C"/>
    <property type="match status" value="1"/>
</dbReference>
<protein>
    <recommendedName>
        <fullName evidence="3 10">4-diphosphocytidyl-2-C-methyl-D-erythritol kinase</fullName>
        <shortName evidence="10">CMK</shortName>
        <ecNumber evidence="2 10">2.7.1.148</ecNumber>
    </recommendedName>
    <alternativeName>
        <fullName evidence="9 10">4-(cytidine-5'-diphospho)-2-C-methyl-D-erythritol kinase</fullName>
    </alternativeName>
</protein>
<keyword evidence="14" id="KW-1185">Reference proteome</keyword>
<dbReference type="Pfam" id="PF00288">
    <property type="entry name" value="GHMP_kinases_N"/>
    <property type="match status" value="1"/>
</dbReference>
<evidence type="ECO:0000256" key="6">
    <source>
        <dbReference type="ARBA" id="ARBA00022777"/>
    </source>
</evidence>
<proteinExistence type="inferred from homology"/>
<feature type="domain" description="GHMP kinase N-terminal" evidence="11">
    <location>
        <begin position="82"/>
        <end position="163"/>
    </location>
</feature>
<dbReference type="Proteomes" id="UP000183002">
    <property type="component" value="Unassembled WGS sequence"/>
</dbReference>
<dbReference type="InterPro" id="IPR014721">
    <property type="entry name" value="Ribsml_uS5_D2-typ_fold_subgr"/>
</dbReference>
<evidence type="ECO:0000256" key="9">
    <source>
        <dbReference type="ARBA" id="ARBA00032554"/>
    </source>
</evidence>
<dbReference type="Gene3D" id="3.30.230.10">
    <property type="match status" value="1"/>
</dbReference>
<feature type="domain" description="GHMP kinase C-terminal" evidence="12">
    <location>
        <begin position="219"/>
        <end position="290"/>
    </location>
</feature>
<dbReference type="PANTHER" id="PTHR43527:SF2">
    <property type="entry name" value="4-DIPHOSPHOCYTIDYL-2-C-METHYL-D-ERYTHRITOL KINASE, CHLOROPLASTIC"/>
    <property type="match status" value="1"/>
</dbReference>
<dbReference type="GO" id="GO:0005524">
    <property type="term" value="F:ATP binding"/>
    <property type="evidence" value="ECO:0007669"/>
    <property type="project" value="UniProtKB-UniRule"/>
</dbReference>
<dbReference type="EMBL" id="FOCO01000001">
    <property type="protein sequence ID" value="SEM68490.1"/>
    <property type="molecule type" value="Genomic_DNA"/>
</dbReference>
<dbReference type="SUPFAM" id="SSF54211">
    <property type="entry name" value="Ribosomal protein S5 domain 2-like"/>
    <property type="match status" value="1"/>
</dbReference>
<dbReference type="EC" id="2.7.1.148" evidence="2 10"/>
<evidence type="ECO:0000256" key="10">
    <source>
        <dbReference type="HAMAP-Rule" id="MF_00061"/>
    </source>
</evidence>
<accession>A0A1H8ACN7</accession>
<dbReference type="InterPro" id="IPR004424">
    <property type="entry name" value="IspE"/>
</dbReference>